<dbReference type="EMBL" id="BLKC01000146">
    <property type="protein sequence ID" value="GFF57087.1"/>
    <property type="molecule type" value="Genomic_DNA"/>
</dbReference>
<comment type="subcellular location">
    <subcellularLocation>
        <location evidence="1">Secreted</location>
    </subcellularLocation>
</comment>
<evidence type="ECO:0000256" key="4">
    <source>
        <dbReference type="SAM" id="MobiDB-lite"/>
    </source>
</evidence>
<feature type="region of interest" description="Disordered" evidence="4">
    <location>
        <begin position="183"/>
        <end position="221"/>
    </location>
</feature>
<accession>A0A8H3SE23</accession>
<evidence type="ECO:0000259" key="5">
    <source>
        <dbReference type="Pfam" id="PF12255"/>
    </source>
</evidence>
<dbReference type="GO" id="GO:0005576">
    <property type="term" value="C:extracellular region"/>
    <property type="evidence" value="ECO:0007669"/>
    <property type="project" value="UniProtKB-SubCell"/>
</dbReference>
<proteinExistence type="predicted"/>
<dbReference type="PANTHER" id="PTHR44103:SF1">
    <property type="entry name" value="PROPROTEIN CONVERTASE P"/>
    <property type="match status" value="1"/>
</dbReference>
<protein>
    <recommendedName>
        <fullName evidence="5">Insecticide toxin TcdB middle/C-terminal domain-containing protein</fullName>
    </recommendedName>
</protein>
<comment type="caution">
    <text evidence="6">The sequence shown here is derived from an EMBL/GenBank/DDBJ whole genome shotgun (WGS) entry which is preliminary data.</text>
</comment>
<dbReference type="InterPro" id="IPR028994">
    <property type="entry name" value="Integrin_alpha_N"/>
</dbReference>
<dbReference type="Pfam" id="PF12255">
    <property type="entry name" value="TcdB_toxin_midC"/>
    <property type="match status" value="1"/>
</dbReference>
<evidence type="ECO:0000256" key="2">
    <source>
        <dbReference type="ARBA" id="ARBA00022525"/>
    </source>
</evidence>
<dbReference type="AlphaFoldDB" id="A0A8H3SE23"/>
<dbReference type="GO" id="GO:0005737">
    <property type="term" value="C:cytoplasm"/>
    <property type="evidence" value="ECO:0007669"/>
    <property type="project" value="InterPro"/>
</dbReference>
<organism evidence="6 7">
    <name type="scientific">Aspergillus udagawae</name>
    <dbReference type="NCBI Taxonomy" id="91492"/>
    <lineage>
        <taxon>Eukaryota</taxon>
        <taxon>Fungi</taxon>
        <taxon>Dikarya</taxon>
        <taxon>Ascomycota</taxon>
        <taxon>Pezizomycotina</taxon>
        <taxon>Eurotiomycetes</taxon>
        <taxon>Eurotiomycetidae</taxon>
        <taxon>Eurotiales</taxon>
        <taxon>Aspergillaceae</taxon>
        <taxon>Aspergillus</taxon>
        <taxon>Aspergillus subgen. Fumigati</taxon>
    </lineage>
</organism>
<evidence type="ECO:0000313" key="7">
    <source>
        <dbReference type="Proteomes" id="UP000465221"/>
    </source>
</evidence>
<dbReference type="InterPro" id="IPR022044">
    <property type="entry name" value="TcdB_toxin_mid/C"/>
</dbReference>
<dbReference type="Proteomes" id="UP000465221">
    <property type="component" value="Unassembled WGS sequence"/>
</dbReference>
<name>A0A8H3SE23_9EURO</name>
<evidence type="ECO:0000256" key="1">
    <source>
        <dbReference type="ARBA" id="ARBA00004613"/>
    </source>
</evidence>
<keyword evidence="3" id="KW-0843">Virulence</keyword>
<dbReference type="SUPFAM" id="SSF69318">
    <property type="entry name" value="Integrin alpha N-terminal domain"/>
    <property type="match status" value="1"/>
</dbReference>
<reference evidence="6 7" key="1">
    <citation type="submission" date="2020-01" db="EMBL/GenBank/DDBJ databases">
        <title>Draft genome sequence of Aspergillus udagawae IFM 46972.</title>
        <authorList>
            <person name="Takahashi H."/>
            <person name="Yaguchi T."/>
        </authorList>
    </citation>
    <scope>NUCLEOTIDE SEQUENCE [LARGE SCALE GENOMIC DNA]</scope>
    <source>
        <strain evidence="6 7">IFM 46972</strain>
    </source>
</reference>
<evidence type="ECO:0000256" key="3">
    <source>
        <dbReference type="ARBA" id="ARBA00023026"/>
    </source>
</evidence>
<keyword evidence="2" id="KW-0964">Secreted</keyword>
<dbReference type="InterPro" id="IPR003284">
    <property type="entry name" value="Sal_SpvB"/>
</dbReference>
<sequence>MGPSNWMFEVVLDYGEHHASVPRTSEDTPWSLRQDSFSTANAGFEVRTYRLCRPLLMFHHLPEEQDYPDEVLVSSTSLMYKESGNEELRFPKPLNPCLRPNSHIMPSDLRQTKALRANIANLADMPRPGLLAEWLDLDGEGVPGLLTRSSDGTLSYQRNNGDRTFLAPEILGSYERESGPDIWSEYSEFPQTPVSEPHHNPSENRGMSSHRGKSGLNTSPENQQTYVADMTGDGLADLVHIAATGKITYFPNHGYGAFGGPVEMGNPPVIESFDSERVRFIDVDGSGPTDLVYILPTGGVHIYFNQAGNSWTAPLQVSRLPRIVEPSSVFLLDLLGQGTACLCWHDSVGNGPVTTEIKYIDLMGGSKPHLCSPTKTAWVQSQAWFMLRPPASTSRIAYPLNTQDCITGNGSTTEYEYHNDCYDSVEKTVAGFEIDVTWVRGSVPQGDEGVYHAPASYTRSWFHVGLSLCPDEMAFCTPSCVVSAIKNPSKTPTLTLEAPVALRGSQLRGETYGLGGSATEHLPYTVQEFSYDVEQLQHHVPGKTLHAVFQLIPQSSLSADYGRALEDGGVTQQVVLAMTSWGDIARSPAIVYPRALKYMSGIEYEDVKASQRAGHVFMAEYSYTNAVVEETTHDSRVFRRPVAWQNQVYDTFGFPFVGSIMSVDELRSLDVDKCSKTLLSEERAFFRDSQLNDIPTPGKIEAFSQCGLTLYTAPDLTVGKMLREGGFVQLEGDKNWWQPSSRVFFTNSDMEKQELTRARLTFYQLVVTVAEFGHRSTLTLDKYIRMAE</sequence>
<feature type="domain" description="Insecticide toxin TcdB middle/C-terminal" evidence="5">
    <location>
        <begin position="501"/>
        <end position="596"/>
    </location>
</feature>
<dbReference type="Pfam" id="PF03534">
    <property type="entry name" value="SpvB"/>
    <property type="match status" value="1"/>
</dbReference>
<gene>
    <name evidence="6" type="ORF">IFM46972_10691</name>
</gene>
<dbReference type="PANTHER" id="PTHR44103">
    <property type="entry name" value="PROPROTEIN CONVERTASE P"/>
    <property type="match status" value="1"/>
</dbReference>
<evidence type="ECO:0000313" key="6">
    <source>
        <dbReference type="EMBL" id="GFF57087.1"/>
    </source>
</evidence>